<evidence type="ECO:0000313" key="2">
    <source>
        <dbReference type="WBParaSite" id="scf7180000416190.g143"/>
    </source>
</evidence>
<keyword evidence="1" id="KW-1185">Reference proteome</keyword>
<evidence type="ECO:0000313" key="1">
    <source>
        <dbReference type="Proteomes" id="UP000887560"/>
    </source>
</evidence>
<organism evidence="1 2">
    <name type="scientific">Meloidogyne floridensis</name>
    <dbReference type="NCBI Taxonomy" id="298350"/>
    <lineage>
        <taxon>Eukaryota</taxon>
        <taxon>Metazoa</taxon>
        <taxon>Ecdysozoa</taxon>
        <taxon>Nematoda</taxon>
        <taxon>Chromadorea</taxon>
        <taxon>Rhabditida</taxon>
        <taxon>Tylenchina</taxon>
        <taxon>Tylenchomorpha</taxon>
        <taxon>Tylenchoidea</taxon>
        <taxon>Meloidogynidae</taxon>
        <taxon>Meloidogyninae</taxon>
        <taxon>Meloidogyne</taxon>
    </lineage>
</organism>
<reference evidence="2" key="1">
    <citation type="submission" date="2022-11" db="UniProtKB">
        <authorList>
            <consortium name="WormBaseParasite"/>
        </authorList>
    </citation>
    <scope>IDENTIFICATION</scope>
</reference>
<protein>
    <submittedName>
        <fullName evidence="2">Uncharacterized protein</fullName>
    </submittedName>
</protein>
<proteinExistence type="predicted"/>
<accession>A0A915NEG7</accession>
<dbReference type="WBParaSite" id="scf7180000416190.g143">
    <property type="protein sequence ID" value="scf7180000416190.g143"/>
    <property type="gene ID" value="scf7180000416190.g143"/>
</dbReference>
<dbReference type="Proteomes" id="UP000887560">
    <property type="component" value="Unplaced"/>
</dbReference>
<dbReference type="AlphaFoldDB" id="A0A915NEG7"/>
<name>A0A915NEG7_9BILA</name>
<sequence length="53" mass="6169">VFYFITLIHLNCFKNSCEMPRIIDGVKFDFSDVLLVPKRSTLKSRSEFINGTQ</sequence>